<gene>
    <name evidence="2" type="ORF">PAPOLLO_LOCUS8133</name>
</gene>
<accession>A0A8S3WMX9</accession>
<keyword evidence="1" id="KW-0175">Coiled coil</keyword>
<feature type="coiled-coil region" evidence="1">
    <location>
        <begin position="80"/>
        <end position="107"/>
    </location>
</feature>
<name>A0A8S3WMX9_PARAO</name>
<proteinExistence type="predicted"/>
<evidence type="ECO:0000313" key="3">
    <source>
        <dbReference type="Proteomes" id="UP000691718"/>
    </source>
</evidence>
<dbReference type="EMBL" id="CAJQZP010000585">
    <property type="protein sequence ID" value="CAG4969647.1"/>
    <property type="molecule type" value="Genomic_DNA"/>
</dbReference>
<keyword evidence="3" id="KW-1185">Reference proteome</keyword>
<organism evidence="2 3">
    <name type="scientific">Parnassius apollo</name>
    <name type="common">Apollo butterfly</name>
    <name type="synonym">Papilio apollo</name>
    <dbReference type="NCBI Taxonomy" id="110799"/>
    <lineage>
        <taxon>Eukaryota</taxon>
        <taxon>Metazoa</taxon>
        <taxon>Ecdysozoa</taxon>
        <taxon>Arthropoda</taxon>
        <taxon>Hexapoda</taxon>
        <taxon>Insecta</taxon>
        <taxon>Pterygota</taxon>
        <taxon>Neoptera</taxon>
        <taxon>Endopterygota</taxon>
        <taxon>Lepidoptera</taxon>
        <taxon>Glossata</taxon>
        <taxon>Ditrysia</taxon>
        <taxon>Papilionoidea</taxon>
        <taxon>Papilionidae</taxon>
        <taxon>Parnassiinae</taxon>
        <taxon>Parnassini</taxon>
        <taxon>Parnassius</taxon>
        <taxon>Parnassius</taxon>
    </lineage>
</organism>
<evidence type="ECO:0000256" key="1">
    <source>
        <dbReference type="SAM" id="Coils"/>
    </source>
</evidence>
<sequence length="195" mass="22067">MVKCGACGRYLPETDDIICDKCDVACHRSCLNLSQKTKISDSWMFPACKNKIPHTGDHSKCQEVGDSSPTHKDINIGLEIHLFRNELSAMRNELKEVRDNITMLKDTVLVCNKNLEKMDCRVTKLEKLYEERLIKCDTKTLEDTISELRGQLNERDQDLLANDLKISGLPEKNSENPTNTVVLCAKKVGLDIDLT</sequence>
<dbReference type="Proteomes" id="UP000691718">
    <property type="component" value="Unassembled WGS sequence"/>
</dbReference>
<comment type="caution">
    <text evidence="2">The sequence shown here is derived from an EMBL/GenBank/DDBJ whole genome shotgun (WGS) entry which is preliminary data.</text>
</comment>
<protein>
    <submittedName>
        <fullName evidence="2">(apollo) hypothetical protein</fullName>
    </submittedName>
</protein>
<reference evidence="2" key="1">
    <citation type="submission" date="2021-04" db="EMBL/GenBank/DDBJ databases">
        <authorList>
            <person name="Tunstrom K."/>
        </authorList>
    </citation>
    <scope>NUCLEOTIDE SEQUENCE</scope>
</reference>
<dbReference type="OrthoDB" id="7490514at2759"/>
<dbReference type="AlphaFoldDB" id="A0A8S3WMX9"/>
<evidence type="ECO:0000313" key="2">
    <source>
        <dbReference type="EMBL" id="CAG4969647.1"/>
    </source>
</evidence>